<evidence type="ECO:0000313" key="2">
    <source>
        <dbReference type="Proteomes" id="UP000029224"/>
    </source>
</evidence>
<evidence type="ECO:0000313" key="1">
    <source>
        <dbReference type="EMBL" id="GAL31762.1"/>
    </source>
</evidence>
<reference evidence="1 2" key="2">
    <citation type="submission" date="2014-09" db="EMBL/GenBank/DDBJ databases">
        <authorList>
            <consortium name="NBRP consortium"/>
            <person name="Sawabe T."/>
            <person name="Meirelles P."/>
            <person name="Nakanishi M."/>
            <person name="Sayaka M."/>
            <person name="Hattori M."/>
            <person name="Ohkuma M."/>
        </authorList>
    </citation>
    <scope>NUCLEOTIDE SEQUENCE [LARGE SCALE GENOMIC DNA]</scope>
    <source>
        <strain evidence="1 2">JCM 19240</strain>
    </source>
</reference>
<keyword evidence="2" id="KW-1185">Reference proteome</keyword>
<reference evidence="1 2" key="1">
    <citation type="submission" date="2014-09" db="EMBL/GenBank/DDBJ databases">
        <title>Vibrio maritimus JCM 19240. (C210) whole genome shotgun sequence.</title>
        <authorList>
            <person name="Sawabe T."/>
            <person name="Meirelles P."/>
            <person name="Nakanishi M."/>
            <person name="Sayaka M."/>
            <person name="Hattori M."/>
            <person name="Ohkuma M."/>
        </authorList>
    </citation>
    <scope>NUCLEOTIDE SEQUENCE [LARGE SCALE GENOMIC DNA]</scope>
    <source>
        <strain evidence="1 2">JCM 19240</strain>
    </source>
</reference>
<sequence length="38" mass="4479">MVLLPFHVKGFFSSVQSELVDRFVAEKHKQKRQTSFKV</sequence>
<dbReference type="EMBL" id="BBMT01000001">
    <property type="protein sequence ID" value="GAL31762.1"/>
    <property type="molecule type" value="Genomic_DNA"/>
</dbReference>
<accession>A0A090TK70</accession>
<dbReference type="AlphaFoldDB" id="A0A090TK70"/>
<proteinExistence type="predicted"/>
<protein>
    <submittedName>
        <fullName evidence="1">Uncharacterized protein</fullName>
    </submittedName>
</protein>
<dbReference type="Proteomes" id="UP000029224">
    <property type="component" value="Unassembled WGS sequence"/>
</dbReference>
<gene>
    <name evidence="1" type="ORF">JCM19240_5193</name>
</gene>
<name>A0A090TK70_9VIBR</name>
<organism evidence="1 2">
    <name type="scientific">Vibrio maritimus</name>
    <dbReference type="NCBI Taxonomy" id="990268"/>
    <lineage>
        <taxon>Bacteria</taxon>
        <taxon>Pseudomonadati</taxon>
        <taxon>Pseudomonadota</taxon>
        <taxon>Gammaproteobacteria</taxon>
        <taxon>Vibrionales</taxon>
        <taxon>Vibrionaceae</taxon>
        <taxon>Vibrio</taxon>
    </lineage>
</organism>
<comment type="caution">
    <text evidence="1">The sequence shown here is derived from an EMBL/GenBank/DDBJ whole genome shotgun (WGS) entry which is preliminary data.</text>
</comment>